<accession>A0AA35VTH3</accession>
<name>A0AA35VTH3_LACSI</name>
<evidence type="ECO:0000256" key="6">
    <source>
        <dbReference type="ARBA" id="ARBA00022729"/>
    </source>
</evidence>
<evidence type="ECO:0000256" key="4">
    <source>
        <dbReference type="ARBA" id="ARBA00022614"/>
    </source>
</evidence>
<evidence type="ECO:0000256" key="7">
    <source>
        <dbReference type="ARBA" id="ARBA00022737"/>
    </source>
</evidence>
<dbReference type="InterPro" id="IPR013210">
    <property type="entry name" value="LRR_N_plant-typ"/>
</dbReference>
<feature type="compositionally biased region" description="Polar residues" evidence="11">
    <location>
        <begin position="1051"/>
        <end position="1060"/>
    </location>
</feature>
<evidence type="ECO:0000259" key="13">
    <source>
        <dbReference type="Pfam" id="PF08263"/>
    </source>
</evidence>
<dbReference type="Gene3D" id="3.80.10.10">
    <property type="entry name" value="Ribonuclease Inhibitor"/>
    <property type="match status" value="4"/>
</dbReference>
<keyword evidence="15" id="KW-1185">Reference proteome</keyword>
<comment type="similarity">
    <text evidence="2">Belongs to the RLP family.</text>
</comment>
<dbReference type="Pfam" id="PF13855">
    <property type="entry name" value="LRR_8"/>
    <property type="match status" value="3"/>
</dbReference>
<dbReference type="GO" id="GO:0051707">
    <property type="term" value="P:response to other organism"/>
    <property type="evidence" value="ECO:0007669"/>
    <property type="project" value="UniProtKB-ARBA"/>
</dbReference>
<dbReference type="GO" id="GO:0006952">
    <property type="term" value="P:defense response"/>
    <property type="evidence" value="ECO:0007669"/>
    <property type="project" value="UniProtKB-ARBA"/>
</dbReference>
<dbReference type="SUPFAM" id="SSF52058">
    <property type="entry name" value="L domain-like"/>
    <property type="match status" value="2"/>
</dbReference>
<dbReference type="InterPro" id="IPR051502">
    <property type="entry name" value="RLP_Defense_Trigger"/>
</dbReference>
<dbReference type="Pfam" id="PF08263">
    <property type="entry name" value="LRRNT_2"/>
    <property type="match status" value="1"/>
</dbReference>
<dbReference type="SUPFAM" id="SSF52047">
    <property type="entry name" value="RNI-like"/>
    <property type="match status" value="1"/>
</dbReference>
<dbReference type="GO" id="GO:0005886">
    <property type="term" value="C:plasma membrane"/>
    <property type="evidence" value="ECO:0007669"/>
    <property type="project" value="UniProtKB-SubCell"/>
</dbReference>
<comment type="subcellular location">
    <subcellularLocation>
        <location evidence="1">Cell membrane</location>
        <topology evidence="1">Single-pass type I membrane protein</topology>
    </subcellularLocation>
</comment>
<feature type="region of interest" description="Disordered" evidence="11">
    <location>
        <begin position="1051"/>
        <end position="1081"/>
    </location>
</feature>
<dbReference type="PANTHER" id="PTHR48062:SF21">
    <property type="entry name" value="RECEPTOR-LIKE PROTEIN 12"/>
    <property type="match status" value="1"/>
</dbReference>
<keyword evidence="10" id="KW-0325">Glycoprotein</keyword>
<keyword evidence="6 12" id="KW-0732">Signal</keyword>
<evidence type="ECO:0000313" key="14">
    <source>
        <dbReference type="EMBL" id="CAI9267432.1"/>
    </source>
</evidence>
<dbReference type="Proteomes" id="UP001177003">
    <property type="component" value="Chromosome 1"/>
</dbReference>
<dbReference type="InterPro" id="IPR032675">
    <property type="entry name" value="LRR_dom_sf"/>
</dbReference>
<dbReference type="InterPro" id="IPR003591">
    <property type="entry name" value="Leu-rich_rpt_typical-subtyp"/>
</dbReference>
<protein>
    <recommendedName>
        <fullName evidence="13">Leucine-rich repeat-containing N-terminal plant-type domain-containing protein</fullName>
    </recommendedName>
</protein>
<evidence type="ECO:0000313" key="15">
    <source>
        <dbReference type="Proteomes" id="UP001177003"/>
    </source>
</evidence>
<dbReference type="FunFam" id="3.80.10.10:FF:000111">
    <property type="entry name" value="LRR receptor-like serine/threonine-protein kinase ERECTA"/>
    <property type="match status" value="1"/>
</dbReference>
<dbReference type="EMBL" id="OX465077">
    <property type="protein sequence ID" value="CAI9267432.1"/>
    <property type="molecule type" value="Genomic_DNA"/>
</dbReference>
<feature type="chain" id="PRO_5041248292" description="Leucine-rich repeat-containing N-terminal plant-type domain-containing protein" evidence="12">
    <location>
        <begin position="27"/>
        <end position="1126"/>
    </location>
</feature>
<keyword evidence="9" id="KW-0472">Membrane</keyword>
<organism evidence="14 15">
    <name type="scientific">Lactuca saligna</name>
    <name type="common">Willowleaf lettuce</name>
    <dbReference type="NCBI Taxonomy" id="75948"/>
    <lineage>
        <taxon>Eukaryota</taxon>
        <taxon>Viridiplantae</taxon>
        <taxon>Streptophyta</taxon>
        <taxon>Embryophyta</taxon>
        <taxon>Tracheophyta</taxon>
        <taxon>Spermatophyta</taxon>
        <taxon>Magnoliopsida</taxon>
        <taxon>eudicotyledons</taxon>
        <taxon>Gunneridae</taxon>
        <taxon>Pentapetalae</taxon>
        <taxon>asterids</taxon>
        <taxon>campanulids</taxon>
        <taxon>Asterales</taxon>
        <taxon>Asteraceae</taxon>
        <taxon>Cichorioideae</taxon>
        <taxon>Cichorieae</taxon>
        <taxon>Lactucinae</taxon>
        <taxon>Lactuca</taxon>
    </lineage>
</organism>
<dbReference type="InterPro" id="IPR001611">
    <property type="entry name" value="Leu-rich_rpt"/>
</dbReference>
<dbReference type="PANTHER" id="PTHR48062">
    <property type="entry name" value="RECEPTOR-LIKE PROTEIN 14"/>
    <property type="match status" value="1"/>
</dbReference>
<dbReference type="SMART" id="SM00369">
    <property type="entry name" value="LRR_TYP"/>
    <property type="match status" value="9"/>
</dbReference>
<keyword evidence="7" id="KW-0677">Repeat</keyword>
<evidence type="ECO:0000256" key="9">
    <source>
        <dbReference type="ARBA" id="ARBA00023136"/>
    </source>
</evidence>
<keyword evidence="4" id="KW-0433">Leucine-rich repeat</keyword>
<dbReference type="Pfam" id="PF00560">
    <property type="entry name" value="LRR_1"/>
    <property type="match status" value="5"/>
</dbReference>
<sequence length="1126" mass="125391">MEYLPWSNWWLFIMLAILMFRRSTQGGCIDVERRALLDIKFSLINLYDSKREDILSTWIEYGSGSDCCDWERVKCNTTTGHVTELSLFYLNGFSYEDERYMDEKVWPLNVSLFLHFEELTSLDLSSNHLDGGIMKTELERLSSLKMLEILDLSWNSDINSDILPSLSGLTSLISLDLGRTSMNGCFPANELSHLTNLKELDLSDSGVNGTPNIQACKSLSRLKRLESLALSENTLNKSIISCLSALPSLKILNLSYSSSLGGPFPVKEIHNLSDMKVLLLRGNGFSGTLQMEAFASSHHLEVLDLSHNKFVGSIPSTIHALSFLRVVSFAYNQLNGSLLDHGLCELNNLHEMDLSHNMLDGILPQCFNNLSSLKLLDISSNRFTGKLVPSLIANLTSLVYIDFSHNTFEGSFSFSSLSNHSKLEVVGFRSDSDKFEVETEEPIGWIPLFQLEVLELSNCNINRHKGRVVPGFLLHQHKLHVVDVSDNSLKGQFPDWLIKNNTNLNVLNLRNNSFGSMLLYRNANMQGLDISGNHMIGIIPEDIHKIFPNLYYLNLSRNALSGAIPSSVGDLSILGVLDLSHNELSGEVPKGLFTNLSQLRVLKLSNNSFHGQVLSGNLSLGNMERVHLDNNRFTGKFGLRSKEKLLELLTVLDISNNFFEGMIPVWISNMSRLSQLVMRNNTFEGQFPCGAAPFSFLDISHNSFNGPIPSCLNLQHMEHLHLGSNRFTGSMPDYFRNLTNVLTLDIGDNNLSGRIPKFLGELTNLRILLLRKNNFSGSIPKQLCRLSNVSLIDLSDNSLSSSIPSCLQNITGPSDLAFMKQSVRVYPSHMLYNYRSVLDKTFYTEDHNHMFEIQDEVQFTTKSLSLPYKGDALDIMSGLDLSCNKLTGEIPEELGLLTQIRALNLSHNQLTGPIPVSFSNLAKIESLDLSSNGLTGRVPSELIKLTSLSVFNVSQNNLSGRLPEMKSQFGTFTEASYEGNPLLCGPPLVKKCTTTNSQVTNQSDEEEDNEKWYDIDMSCFYGSSSSTCVVFLLGFAGLLYTNPQWRRSSSQYLRSATNRRLPSPMTSPPPSPSEAKPSSSSKVIDATYFSVLLPVRPTTHQRQPASPQSLAATIVEVVAVASGPYH</sequence>
<dbReference type="AlphaFoldDB" id="A0AA35VTH3"/>
<keyword evidence="8" id="KW-1133">Transmembrane helix</keyword>
<proteinExistence type="inferred from homology"/>
<evidence type="ECO:0000256" key="3">
    <source>
        <dbReference type="ARBA" id="ARBA00022475"/>
    </source>
</evidence>
<dbReference type="FunFam" id="3.80.10.10:FF:000041">
    <property type="entry name" value="LRR receptor-like serine/threonine-protein kinase ERECTA"/>
    <property type="match status" value="1"/>
</dbReference>
<keyword evidence="3" id="KW-1003">Cell membrane</keyword>
<feature type="domain" description="Leucine-rich repeat-containing N-terminal plant-type" evidence="13">
    <location>
        <begin position="32"/>
        <end position="76"/>
    </location>
</feature>
<evidence type="ECO:0000256" key="12">
    <source>
        <dbReference type="SAM" id="SignalP"/>
    </source>
</evidence>
<evidence type="ECO:0000256" key="10">
    <source>
        <dbReference type="ARBA" id="ARBA00023180"/>
    </source>
</evidence>
<evidence type="ECO:0000256" key="1">
    <source>
        <dbReference type="ARBA" id="ARBA00004251"/>
    </source>
</evidence>
<dbReference type="FunFam" id="3.80.10.10:FF:000095">
    <property type="entry name" value="LRR receptor-like serine/threonine-protein kinase GSO1"/>
    <property type="match status" value="2"/>
</dbReference>
<evidence type="ECO:0000256" key="11">
    <source>
        <dbReference type="SAM" id="MobiDB-lite"/>
    </source>
</evidence>
<evidence type="ECO:0000256" key="2">
    <source>
        <dbReference type="ARBA" id="ARBA00009592"/>
    </source>
</evidence>
<evidence type="ECO:0000256" key="8">
    <source>
        <dbReference type="ARBA" id="ARBA00022989"/>
    </source>
</evidence>
<keyword evidence="5" id="KW-0812">Transmembrane</keyword>
<reference evidence="14" key="1">
    <citation type="submission" date="2023-04" db="EMBL/GenBank/DDBJ databases">
        <authorList>
            <person name="Vijverberg K."/>
            <person name="Xiong W."/>
            <person name="Schranz E."/>
        </authorList>
    </citation>
    <scope>NUCLEOTIDE SEQUENCE</scope>
</reference>
<gene>
    <name evidence="14" type="ORF">LSALG_LOCUS7915</name>
</gene>
<evidence type="ECO:0000256" key="5">
    <source>
        <dbReference type="ARBA" id="ARBA00022692"/>
    </source>
</evidence>
<feature type="signal peptide" evidence="12">
    <location>
        <begin position="1"/>
        <end position="26"/>
    </location>
</feature>